<dbReference type="EMBL" id="JAIWYP010000003">
    <property type="protein sequence ID" value="KAH3859266.1"/>
    <property type="molecule type" value="Genomic_DNA"/>
</dbReference>
<keyword evidence="2" id="KW-1185">Reference proteome</keyword>
<organism evidence="1 2">
    <name type="scientific">Dreissena polymorpha</name>
    <name type="common">Zebra mussel</name>
    <name type="synonym">Mytilus polymorpha</name>
    <dbReference type="NCBI Taxonomy" id="45954"/>
    <lineage>
        <taxon>Eukaryota</taxon>
        <taxon>Metazoa</taxon>
        <taxon>Spiralia</taxon>
        <taxon>Lophotrochozoa</taxon>
        <taxon>Mollusca</taxon>
        <taxon>Bivalvia</taxon>
        <taxon>Autobranchia</taxon>
        <taxon>Heteroconchia</taxon>
        <taxon>Euheterodonta</taxon>
        <taxon>Imparidentia</taxon>
        <taxon>Neoheterodontei</taxon>
        <taxon>Myida</taxon>
        <taxon>Dreissenoidea</taxon>
        <taxon>Dreissenidae</taxon>
        <taxon>Dreissena</taxon>
    </lineage>
</organism>
<dbReference type="AlphaFoldDB" id="A0A9D4LJV6"/>
<name>A0A9D4LJV6_DREPO</name>
<evidence type="ECO:0000313" key="2">
    <source>
        <dbReference type="Proteomes" id="UP000828390"/>
    </source>
</evidence>
<evidence type="ECO:0000313" key="1">
    <source>
        <dbReference type="EMBL" id="KAH3859266.1"/>
    </source>
</evidence>
<reference evidence="1" key="2">
    <citation type="submission" date="2020-11" db="EMBL/GenBank/DDBJ databases">
        <authorList>
            <person name="McCartney M.A."/>
            <person name="Auch B."/>
            <person name="Kono T."/>
            <person name="Mallez S."/>
            <person name="Becker A."/>
            <person name="Gohl D.M."/>
            <person name="Silverstein K.A.T."/>
            <person name="Koren S."/>
            <person name="Bechman K.B."/>
            <person name="Herman A."/>
            <person name="Abrahante J.E."/>
            <person name="Garbe J."/>
        </authorList>
    </citation>
    <scope>NUCLEOTIDE SEQUENCE</scope>
    <source>
        <strain evidence="1">Duluth1</strain>
        <tissue evidence="1">Whole animal</tissue>
    </source>
</reference>
<reference evidence="1" key="1">
    <citation type="journal article" date="2019" name="bioRxiv">
        <title>The Genome of the Zebra Mussel, Dreissena polymorpha: A Resource for Invasive Species Research.</title>
        <authorList>
            <person name="McCartney M.A."/>
            <person name="Auch B."/>
            <person name="Kono T."/>
            <person name="Mallez S."/>
            <person name="Zhang Y."/>
            <person name="Obille A."/>
            <person name="Becker A."/>
            <person name="Abrahante J.E."/>
            <person name="Garbe J."/>
            <person name="Badalamenti J.P."/>
            <person name="Herman A."/>
            <person name="Mangelson H."/>
            <person name="Liachko I."/>
            <person name="Sullivan S."/>
            <person name="Sone E.D."/>
            <person name="Koren S."/>
            <person name="Silverstein K.A.T."/>
            <person name="Beckman K.B."/>
            <person name="Gohl D.M."/>
        </authorList>
    </citation>
    <scope>NUCLEOTIDE SEQUENCE</scope>
    <source>
        <strain evidence="1">Duluth1</strain>
        <tissue evidence="1">Whole animal</tissue>
    </source>
</reference>
<sequence>MSAPTALYVTWTGTKSQSEADELEVYELGFSRYESTVFDTGNGSSDIGSVTGNACPE</sequence>
<gene>
    <name evidence="1" type="ORF">DPMN_101983</name>
</gene>
<accession>A0A9D4LJV6</accession>
<dbReference type="Proteomes" id="UP000828390">
    <property type="component" value="Unassembled WGS sequence"/>
</dbReference>
<protein>
    <submittedName>
        <fullName evidence="1">Uncharacterized protein</fullName>
    </submittedName>
</protein>
<proteinExistence type="predicted"/>
<comment type="caution">
    <text evidence="1">The sequence shown here is derived from an EMBL/GenBank/DDBJ whole genome shotgun (WGS) entry which is preliminary data.</text>
</comment>